<evidence type="ECO:0000313" key="2">
    <source>
        <dbReference type="Proteomes" id="UP000800082"/>
    </source>
</evidence>
<name>A0A6A5S132_9PLEO</name>
<evidence type="ECO:0000313" key="1">
    <source>
        <dbReference type="EMBL" id="KAF1933310.1"/>
    </source>
</evidence>
<proteinExistence type="predicted"/>
<dbReference type="AlphaFoldDB" id="A0A6A5S132"/>
<reference evidence="1" key="1">
    <citation type="journal article" date="2020" name="Stud. Mycol.">
        <title>101 Dothideomycetes genomes: a test case for predicting lifestyles and emergence of pathogens.</title>
        <authorList>
            <person name="Haridas S."/>
            <person name="Albert R."/>
            <person name="Binder M."/>
            <person name="Bloem J."/>
            <person name="Labutti K."/>
            <person name="Salamov A."/>
            <person name="Andreopoulos B."/>
            <person name="Baker S."/>
            <person name="Barry K."/>
            <person name="Bills G."/>
            <person name="Bluhm B."/>
            <person name="Cannon C."/>
            <person name="Castanera R."/>
            <person name="Culley D."/>
            <person name="Daum C."/>
            <person name="Ezra D."/>
            <person name="Gonzalez J."/>
            <person name="Henrissat B."/>
            <person name="Kuo A."/>
            <person name="Liang C."/>
            <person name="Lipzen A."/>
            <person name="Lutzoni F."/>
            <person name="Magnuson J."/>
            <person name="Mondo S."/>
            <person name="Nolan M."/>
            <person name="Ohm R."/>
            <person name="Pangilinan J."/>
            <person name="Park H.-J."/>
            <person name="Ramirez L."/>
            <person name="Alfaro M."/>
            <person name="Sun H."/>
            <person name="Tritt A."/>
            <person name="Yoshinaga Y."/>
            <person name="Zwiers L.-H."/>
            <person name="Turgeon B."/>
            <person name="Goodwin S."/>
            <person name="Spatafora J."/>
            <person name="Crous P."/>
            <person name="Grigoriev I."/>
        </authorList>
    </citation>
    <scope>NUCLEOTIDE SEQUENCE</scope>
    <source>
        <strain evidence="1">CBS 183.55</strain>
    </source>
</reference>
<protein>
    <submittedName>
        <fullName evidence="1">Uncharacterized protein</fullName>
    </submittedName>
</protein>
<organism evidence="1 2">
    <name type="scientific">Didymella exigua CBS 183.55</name>
    <dbReference type="NCBI Taxonomy" id="1150837"/>
    <lineage>
        <taxon>Eukaryota</taxon>
        <taxon>Fungi</taxon>
        <taxon>Dikarya</taxon>
        <taxon>Ascomycota</taxon>
        <taxon>Pezizomycotina</taxon>
        <taxon>Dothideomycetes</taxon>
        <taxon>Pleosporomycetidae</taxon>
        <taxon>Pleosporales</taxon>
        <taxon>Pleosporineae</taxon>
        <taxon>Didymellaceae</taxon>
        <taxon>Didymella</taxon>
    </lineage>
</organism>
<accession>A0A6A5S132</accession>
<keyword evidence="2" id="KW-1185">Reference proteome</keyword>
<dbReference type="GeneID" id="54345677"/>
<dbReference type="EMBL" id="ML978957">
    <property type="protein sequence ID" value="KAF1933310.1"/>
    <property type="molecule type" value="Genomic_DNA"/>
</dbReference>
<dbReference type="RefSeq" id="XP_033453558.1">
    <property type="nucleotide sequence ID" value="XM_033588030.1"/>
</dbReference>
<sequence length="69" mass="7633">MTMEEALAELDSLDSSEEVSLRCQQVACRGRFSTSQSSTRTGARACEAHRRPDRAKATSYKRHGAELCV</sequence>
<dbReference type="Proteomes" id="UP000800082">
    <property type="component" value="Unassembled WGS sequence"/>
</dbReference>
<gene>
    <name evidence="1" type="ORF">M421DRAFT_194023</name>
</gene>